<reference evidence="2" key="1">
    <citation type="journal article" date="2023" name="Insect Mol. Biol.">
        <title>Genome sequencing provides insights into the evolution of gene families encoding plant cell wall-degrading enzymes in longhorned beetles.</title>
        <authorList>
            <person name="Shin N.R."/>
            <person name="Okamura Y."/>
            <person name="Kirsch R."/>
            <person name="Pauchet Y."/>
        </authorList>
    </citation>
    <scope>NUCLEOTIDE SEQUENCE</scope>
    <source>
        <strain evidence="2">RBIC_L_NR</strain>
    </source>
</reference>
<dbReference type="EMBL" id="JANEYF010001779">
    <property type="protein sequence ID" value="KAJ8957327.1"/>
    <property type="molecule type" value="Genomic_DNA"/>
</dbReference>
<sequence>MYTGPDNFFTKLKEDEPYLKVTGNVVRLIRIVPKNLNYCIYFDNFYASVPLMVHLVSQGMYSLGTVKRNRIPHNKLLEEKEMKKLDRGTSEEYVANVDGVDLSAVAWKDNKTVSLLSTAYGELPLHKVTRYDRKQKKNISINCPNVIIQYNKHIRGVDLLDSHIGRYKIPLRSKKWYMRIFFHLLDVSIKNAWLLYNRIQKKENCDKKNVWEFRLEITQCLCLMGPRNEKIRGKAIK</sequence>
<name>A0AAV8YZP8_9CUCU</name>
<organism evidence="2 3">
    <name type="scientific">Rhamnusium bicolor</name>
    <dbReference type="NCBI Taxonomy" id="1586634"/>
    <lineage>
        <taxon>Eukaryota</taxon>
        <taxon>Metazoa</taxon>
        <taxon>Ecdysozoa</taxon>
        <taxon>Arthropoda</taxon>
        <taxon>Hexapoda</taxon>
        <taxon>Insecta</taxon>
        <taxon>Pterygota</taxon>
        <taxon>Neoptera</taxon>
        <taxon>Endopterygota</taxon>
        <taxon>Coleoptera</taxon>
        <taxon>Polyphaga</taxon>
        <taxon>Cucujiformia</taxon>
        <taxon>Chrysomeloidea</taxon>
        <taxon>Cerambycidae</taxon>
        <taxon>Lepturinae</taxon>
        <taxon>Rhagiini</taxon>
        <taxon>Rhamnusium</taxon>
    </lineage>
</organism>
<dbReference type="PANTHER" id="PTHR47272">
    <property type="entry name" value="DDE_TNP_1_7 DOMAIN-CONTAINING PROTEIN"/>
    <property type="match status" value="1"/>
</dbReference>
<dbReference type="Proteomes" id="UP001162156">
    <property type="component" value="Unassembled WGS sequence"/>
</dbReference>
<evidence type="ECO:0000313" key="2">
    <source>
        <dbReference type="EMBL" id="KAJ8957327.1"/>
    </source>
</evidence>
<comment type="caution">
    <text evidence="2">The sequence shown here is derived from an EMBL/GenBank/DDBJ whole genome shotgun (WGS) entry which is preliminary data.</text>
</comment>
<dbReference type="InterPro" id="IPR029526">
    <property type="entry name" value="PGBD"/>
</dbReference>
<feature type="domain" description="PiggyBac transposable element-derived protein" evidence="1">
    <location>
        <begin position="19"/>
        <end position="193"/>
    </location>
</feature>
<protein>
    <recommendedName>
        <fullName evidence="1">PiggyBac transposable element-derived protein domain-containing protein</fullName>
    </recommendedName>
</protein>
<evidence type="ECO:0000259" key="1">
    <source>
        <dbReference type="Pfam" id="PF13843"/>
    </source>
</evidence>
<gene>
    <name evidence="2" type="ORF">NQ314_006577</name>
</gene>
<proteinExistence type="predicted"/>
<dbReference type="Pfam" id="PF13843">
    <property type="entry name" value="DDE_Tnp_1_7"/>
    <property type="match status" value="1"/>
</dbReference>
<accession>A0AAV8YZP8</accession>
<dbReference type="AlphaFoldDB" id="A0AAV8YZP8"/>
<evidence type="ECO:0000313" key="3">
    <source>
        <dbReference type="Proteomes" id="UP001162156"/>
    </source>
</evidence>
<keyword evidence="3" id="KW-1185">Reference proteome</keyword>